<gene>
    <name evidence="1" type="ORF">MNBD_GAMMA09-221</name>
</gene>
<reference evidence="1" key="1">
    <citation type="submission" date="2018-06" db="EMBL/GenBank/DDBJ databases">
        <authorList>
            <person name="Zhirakovskaya E."/>
        </authorList>
    </citation>
    <scope>NUCLEOTIDE SEQUENCE</scope>
</reference>
<name>A0A3B0YC16_9ZZZZ</name>
<proteinExistence type="predicted"/>
<organism evidence="1">
    <name type="scientific">hydrothermal vent metagenome</name>
    <dbReference type="NCBI Taxonomy" id="652676"/>
    <lineage>
        <taxon>unclassified sequences</taxon>
        <taxon>metagenomes</taxon>
        <taxon>ecological metagenomes</taxon>
    </lineage>
</organism>
<evidence type="ECO:0000313" key="1">
    <source>
        <dbReference type="EMBL" id="VAW65916.1"/>
    </source>
</evidence>
<evidence type="ECO:0008006" key="2">
    <source>
        <dbReference type="Google" id="ProtNLM"/>
    </source>
</evidence>
<dbReference type="EMBL" id="UOFI01000071">
    <property type="protein sequence ID" value="VAW65916.1"/>
    <property type="molecule type" value="Genomic_DNA"/>
</dbReference>
<dbReference type="AlphaFoldDB" id="A0A3B0YC16"/>
<sequence length="344" mass="39195">MKFRYLVVIVIALLILTEVFLRAFISQPSSQQYDSELGYTNIPGAKMVESLEGYSHVTFNQLGFNDAEPQKELIRKIFIIGDSYTEAFQLDVSLGYTSLLENALAPSGIDIIKLARDSFLPLHYPVVSDRYFDMYEPELTILQLGSHTLGGLYGENISITYSADNEIQSYALHVSDNDRKKEKFRMIINNSALIYHLMRRYKPLIVKAMSRFNHLFATKPVRAKGRAINLEMSDEDSKKRLSYILKKLKGRVVVIYIPDPAVIFNITEHNDNVRNVISSASKSADRDFIDFTDIFTRDFSINNQFLNGFQNSKPNGGHLNQYGHQVVAKNLVIELKKAGYLKTL</sequence>
<accession>A0A3B0YC16</accession>
<dbReference type="InterPro" id="IPR036514">
    <property type="entry name" value="SGNH_hydro_sf"/>
</dbReference>
<dbReference type="Gene3D" id="3.40.50.1110">
    <property type="entry name" value="SGNH hydrolase"/>
    <property type="match status" value="1"/>
</dbReference>
<protein>
    <recommendedName>
        <fullName evidence="2">SGNH hydrolase-type esterase domain-containing protein</fullName>
    </recommendedName>
</protein>
<dbReference type="SUPFAM" id="SSF52266">
    <property type="entry name" value="SGNH hydrolase"/>
    <property type="match status" value="1"/>
</dbReference>